<dbReference type="Pfam" id="PF01465">
    <property type="entry name" value="GRIP"/>
    <property type="match status" value="1"/>
</dbReference>
<reference evidence="4" key="1">
    <citation type="submission" date="2020-12" db="EMBL/GenBank/DDBJ databases">
        <authorList>
            <person name="Iha C."/>
        </authorList>
    </citation>
    <scope>NUCLEOTIDE SEQUENCE</scope>
</reference>
<feature type="coiled-coil region" evidence="1">
    <location>
        <begin position="445"/>
        <end position="472"/>
    </location>
</feature>
<evidence type="ECO:0000313" key="4">
    <source>
        <dbReference type="EMBL" id="CAD7698838.1"/>
    </source>
</evidence>
<dbReference type="SUPFAM" id="SSF57997">
    <property type="entry name" value="Tropomyosin"/>
    <property type="match status" value="1"/>
</dbReference>
<feature type="coiled-coil region" evidence="1">
    <location>
        <begin position="862"/>
        <end position="1007"/>
    </location>
</feature>
<feature type="coiled-coil region" evidence="1">
    <location>
        <begin position="501"/>
        <end position="581"/>
    </location>
</feature>
<feature type="region of interest" description="Disordered" evidence="2">
    <location>
        <begin position="652"/>
        <end position="674"/>
    </location>
</feature>
<feature type="coiled-coil region" evidence="1">
    <location>
        <begin position="1048"/>
        <end position="1075"/>
    </location>
</feature>
<sequence length="1326" mass="147240">MKFQILMAKSDIGSKPDGLPGELLSTMEGLKASKQELTSHLQISRENEQKVLKQLEELRSALDTSKAEVQQLHWKLQEQEEQVAQCETLEAENLQLKAELEQQPAKHARRPSMGRLSNNDERGLDTVIANLHEQNSEVQHKNKELAVEVEQLRVQLGELQSQKSSCQRALGDLKAELQGCQQDLQCVSEERDSLGAMVNELQQQLDGLSSAGTARLRMSIFRLEADVSRLAADNEVLTTQLRAVSAQVDEDLAGVPIRSGGAQDSVLEYTESEENRSPFEKVISQATQESEKLVDLSELLMAEMVEIAGSGRCERLGLSLSRVQYAGLLAAIQKAIEEVDAAKQKSILGGADKFAVLDRSLSNSLSISGTPREFNGGLIAAHLGEIEKMAADRAACVEELSRMTTELKSEVRDGADLTVHQEMRMEYLLQQLSCPDKVIKLSWQVEHLKKCVESSQREVEALKELNEQQQQELAIQWEKRQQAMAENRVHHSQASVVSEQYENLKEATDSLTLEKHELEEELKCVSRELQSVRSSCGNGHESVHQQLARLQAELTVAETESQQAQEREQKYKQKVVDLQQMTEGAFRFLQDALQQCSSLSQWQRDMRNLTDQLGLEVGSMLTHCESIHNITSCREVDLETLKIHKERLEQDKLGLQSERNSSAETHKEEAGSLQGTVAALEKKLSEQNKTSKVAGMQQEISDLQERAVHLESEVEAAERKWQEETDALQTRIDLLDKGRSNLEKHAQDKEKEIEEMKSRLSAAEVVAIQEKDLAANELQAITAKHKEDLDAVNRQLAEALDEKKEAQASVALLQEKVAHLESTVAAQASLCDEVRHLTDSLSATKEECQAKSEQLAAACAACDGLEEEVSSLRFIISRLEDKLASSVAECQRANEALTAAREQYADAARLWQEELDALGEEAANRSIWPKAVRELVERSERNAKNSALASAKEKLETLRCELHDERSRYKGQEAKNEERVLEAETARQTAEVRVRQLEGEMNEREQLLQARVAEAEDAAQIRQAELDGQVWSLKESLKSLEDSSQQQISSLTSKLRESEAKVANVQERARVMMAEKDGEVRQLKDRLHEAAVPLDGPSPLHQVAPINVLDIIPLPTQGTAQGPSASLPPPDTLQASREIAATNGDPGADCWEGTLSMEGSDEEAVASSAVRDRAVSIPVVFEGSDGMGPVAISAADSGSPLSMVERLKSEVEHLREQVQQLLLDAEDSERTHVLRDKANEVLKQEIAELQRSTSRDTVDKGYLKNVLVSAFEKGTLSSDSPMVEVLSRLLSFSPEEVQRIQNGRKSASLAPSGSKERTFFEWAGLA</sequence>
<feature type="region of interest" description="Disordered" evidence="2">
    <location>
        <begin position="101"/>
        <end position="120"/>
    </location>
</feature>
<dbReference type="PANTHER" id="PTHR43941">
    <property type="entry name" value="STRUCTURAL MAINTENANCE OF CHROMOSOMES PROTEIN 2"/>
    <property type="match status" value="1"/>
</dbReference>
<dbReference type="InterPro" id="IPR000237">
    <property type="entry name" value="GRIP_dom"/>
</dbReference>
<dbReference type="GO" id="GO:0000785">
    <property type="term" value="C:chromatin"/>
    <property type="evidence" value="ECO:0007669"/>
    <property type="project" value="TreeGrafter"/>
</dbReference>
<protein>
    <recommendedName>
        <fullName evidence="3">GRIP domain-containing protein</fullName>
    </recommendedName>
</protein>
<dbReference type="GO" id="GO:0000796">
    <property type="term" value="C:condensin complex"/>
    <property type="evidence" value="ECO:0007669"/>
    <property type="project" value="TreeGrafter"/>
</dbReference>
<dbReference type="OrthoDB" id="1926336at2759"/>
<feature type="coiled-coil region" evidence="1">
    <location>
        <begin position="41"/>
        <end position="99"/>
    </location>
</feature>
<dbReference type="PROSITE" id="PS50913">
    <property type="entry name" value="GRIP"/>
    <property type="match status" value="1"/>
</dbReference>
<feature type="coiled-coil region" evidence="1">
    <location>
        <begin position="1204"/>
        <end position="1231"/>
    </location>
</feature>
<keyword evidence="1" id="KW-0175">Coiled coil</keyword>
<dbReference type="PANTHER" id="PTHR43941:SF1">
    <property type="entry name" value="STRUCTURAL MAINTENANCE OF CHROMOSOMES PROTEIN 2"/>
    <property type="match status" value="1"/>
</dbReference>
<evidence type="ECO:0000256" key="2">
    <source>
        <dbReference type="SAM" id="MobiDB-lite"/>
    </source>
</evidence>
<name>A0A8S1IYE9_9CHLO</name>
<evidence type="ECO:0000313" key="5">
    <source>
        <dbReference type="Proteomes" id="UP000708148"/>
    </source>
</evidence>
<proteinExistence type="predicted"/>
<dbReference type="Proteomes" id="UP000708148">
    <property type="component" value="Unassembled WGS sequence"/>
</dbReference>
<dbReference type="SMART" id="SM00755">
    <property type="entry name" value="Grip"/>
    <property type="match status" value="1"/>
</dbReference>
<evidence type="ECO:0000256" key="1">
    <source>
        <dbReference type="SAM" id="Coils"/>
    </source>
</evidence>
<evidence type="ECO:0000259" key="3">
    <source>
        <dbReference type="PROSITE" id="PS50913"/>
    </source>
</evidence>
<comment type="caution">
    <text evidence="4">The sequence shown here is derived from an EMBL/GenBank/DDBJ whole genome shotgun (WGS) entry which is preliminary data.</text>
</comment>
<dbReference type="Gene3D" id="1.10.287.1490">
    <property type="match status" value="1"/>
</dbReference>
<accession>A0A8S1IYE9</accession>
<dbReference type="EMBL" id="CAJHUC010000891">
    <property type="protein sequence ID" value="CAD7698838.1"/>
    <property type="molecule type" value="Genomic_DNA"/>
</dbReference>
<dbReference type="GO" id="GO:0000793">
    <property type="term" value="C:condensed chromosome"/>
    <property type="evidence" value="ECO:0007669"/>
    <property type="project" value="TreeGrafter"/>
</dbReference>
<keyword evidence="5" id="KW-1185">Reference proteome</keyword>
<feature type="coiled-coil region" evidence="1">
    <location>
        <begin position="128"/>
        <end position="204"/>
    </location>
</feature>
<organism evidence="4 5">
    <name type="scientific">Ostreobium quekettii</name>
    <dbReference type="NCBI Taxonomy" id="121088"/>
    <lineage>
        <taxon>Eukaryota</taxon>
        <taxon>Viridiplantae</taxon>
        <taxon>Chlorophyta</taxon>
        <taxon>core chlorophytes</taxon>
        <taxon>Ulvophyceae</taxon>
        <taxon>TCBD clade</taxon>
        <taxon>Bryopsidales</taxon>
        <taxon>Ostreobineae</taxon>
        <taxon>Ostreobiaceae</taxon>
        <taxon>Ostreobium</taxon>
    </lineage>
</organism>
<gene>
    <name evidence="4" type="ORF">OSTQU699_LOCUS4197</name>
</gene>
<feature type="domain" description="GRIP" evidence="3">
    <location>
        <begin position="1253"/>
        <end position="1303"/>
    </location>
</feature>
<dbReference type="GO" id="GO:0007076">
    <property type="term" value="P:mitotic chromosome condensation"/>
    <property type="evidence" value="ECO:0007669"/>
    <property type="project" value="TreeGrafter"/>
</dbReference>
<dbReference type="GO" id="GO:0003682">
    <property type="term" value="F:chromatin binding"/>
    <property type="evidence" value="ECO:0007669"/>
    <property type="project" value="TreeGrafter"/>
</dbReference>
<dbReference type="Gene3D" id="6.10.250.3110">
    <property type="match status" value="1"/>
</dbReference>